<proteinExistence type="predicted"/>
<sequence>MTCIKPVLTLSFVLCGLFFSSTTFAQSTATSPVPQDELAQSLQQLGEKETLSGINLVPGRNGTYQLDFSQQLEEDATLQVKNTAGRLVYQKPLEAGRNRSAWRYQLGKLKPDTYLIEVKTSDTTYWTKFRVK</sequence>
<accession>A0A399SIP1</accession>
<comment type="caution">
    <text evidence="2">The sequence shown here is derived from an EMBL/GenBank/DDBJ whole genome shotgun (WGS) entry which is preliminary data.</text>
</comment>
<feature type="chain" id="PRO_5017329045" description="T9SS C-terminal target domain-containing protein" evidence="1">
    <location>
        <begin position="26"/>
        <end position="132"/>
    </location>
</feature>
<dbReference type="EMBL" id="QWGE01000001">
    <property type="protein sequence ID" value="RIJ42363.1"/>
    <property type="molecule type" value="Genomic_DNA"/>
</dbReference>
<keyword evidence="1" id="KW-0732">Signal</keyword>
<evidence type="ECO:0000313" key="3">
    <source>
        <dbReference type="Proteomes" id="UP000266005"/>
    </source>
</evidence>
<keyword evidence="3" id="KW-1185">Reference proteome</keyword>
<evidence type="ECO:0000313" key="2">
    <source>
        <dbReference type="EMBL" id="RIJ42363.1"/>
    </source>
</evidence>
<dbReference type="RefSeq" id="WP_119430247.1">
    <property type="nucleotide sequence ID" value="NZ_QWGE01000001.1"/>
</dbReference>
<dbReference type="AlphaFoldDB" id="A0A399SIP1"/>
<dbReference type="Proteomes" id="UP000266005">
    <property type="component" value="Unassembled WGS sequence"/>
</dbReference>
<dbReference type="OrthoDB" id="885753at2"/>
<protein>
    <recommendedName>
        <fullName evidence="4">T9SS C-terminal target domain-containing protein</fullName>
    </recommendedName>
</protein>
<feature type="signal peptide" evidence="1">
    <location>
        <begin position="1"/>
        <end position="25"/>
    </location>
</feature>
<name>A0A399SIP1_9BACT</name>
<organism evidence="2 3">
    <name type="scientific">Pontibacter oryzae</name>
    <dbReference type="NCBI Taxonomy" id="2304593"/>
    <lineage>
        <taxon>Bacteria</taxon>
        <taxon>Pseudomonadati</taxon>
        <taxon>Bacteroidota</taxon>
        <taxon>Cytophagia</taxon>
        <taxon>Cytophagales</taxon>
        <taxon>Hymenobacteraceae</taxon>
        <taxon>Pontibacter</taxon>
    </lineage>
</organism>
<evidence type="ECO:0008006" key="4">
    <source>
        <dbReference type="Google" id="ProtNLM"/>
    </source>
</evidence>
<evidence type="ECO:0000256" key="1">
    <source>
        <dbReference type="SAM" id="SignalP"/>
    </source>
</evidence>
<gene>
    <name evidence="2" type="ORF">D1627_00375</name>
</gene>
<reference evidence="3" key="1">
    <citation type="submission" date="2018-08" db="EMBL/GenBank/DDBJ databases">
        <title>Mucilaginibacter sp. MYSH2.</title>
        <authorList>
            <person name="Seo T."/>
        </authorList>
    </citation>
    <scope>NUCLEOTIDE SEQUENCE [LARGE SCALE GENOMIC DNA]</scope>
    <source>
        <strain evidence="3">KIRAN</strain>
    </source>
</reference>